<reference evidence="2 4" key="1">
    <citation type="journal article" date="2018" name="Nat. Genet.">
        <title>Extensive intraspecific gene order and gene structural variations between Mo17 and other maize genomes.</title>
        <authorList>
            <person name="Sun S."/>
            <person name="Zhou Y."/>
            <person name="Chen J."/>
            <person name="Shi J."/>
            <person name="Zhao H."/>
            <person name="Zhao H."/>
            <person name="Song W."/>
            <person name="Zhang M."/>
            <person name="Cui Y."/>
            <person name="Dong X."/>
            <person name="Liu H."/>
            <person name="Ma X."/>
            <person name="Jiao Y."/>
            <person name="Wang B."/>
            <person name="Wei X."/>
            <person name="Stein J.C."/>
            <person name="Glaubitz J.C."/>
            <person name="Lu F."/>
            <person name="Yu G."/>
            <person name="Liang C."/>
            <person name="Fengler K."/>
            <person name="Li B."/>
            <person name="Rafalski A."/>
            <person name="Schnable P.S."/>
            <person name="Ware D.H."/>
            <person name="Buckler E.S."/>
            <person name="Lai J."/>
        </authorList>
    </citation>
    <scope>NUCLEOTIDE SEQUENCE [LARGE SCALE GENOMIC DNA]</scope>
    <source>
        <strain evidence="4">cv. Missouri 17</strain>
        <tissue evidence="2">Seedling</tissue>
    </source>
</reference>
<gene>
    <name evidence="3" type="ORF">Zm00014a_010618</name>
    <name evidence="2" type="ORF">Zm00014a_010619</name>
</gene>
<dbReference type="EMBL" id="NCVQ01000005">
    <property type="protein sequence ID" value="PWZ29006.1"/>
    <property type="molecule type" value="Genomic_DNA"/>
</dbReference>
<name>A0A3L6F771_MAIZE</name>
<accession>A0A3L6F771</accession>
<accession>A0A3L6FBN6</accession>
<feature type="region of interest" description="Disordered" evidence="1">
    <location>
        <begin position="54"/>
        <end position="153"/>
    </location>
</feature>
<feature type="compositionally biased region" description="Basic and acidic residues" evidence="1">
    <location>
        <begin position="68"/>
        <end position="78"/>
    </location>
</feature>
<dbReference type="AlphaFoldDB" id="A0A3L6F771"/>
<evidence type="ECO:0000313" key="3">
    <source>
        <dbReference type="EMBL" id="PWZ29007.1"/>
    </source>
</evidence>
<evidence type="ECO:0000313" key="4">
    <source>
        <dbReference type="Proteomes" id="UP000251960"/>
    </source>
</evidence>
<evidence type="ECO:0000313" key="2">
    <source>
        <dbReference type="EMBL" id="PWZ29006.1"/>
    </source>
</evidence>
<comment type="caution">
    <text evidence="2">The sequence shown here is derived from an EMBL/GenBank/DDBJ whole genome shotgun (WGS) entry which is preliminary data.</text>
</comment>
<protein>
    <submittedName>
        <fullName evidence="2">Uncharacterized protein</fullName>
    </submittedName>
</protein>
<sequence length="153" mass="17619">MDRDLEGAARIGERAAQFDEKTCCYCRLGPMRKVDGEQHRYPDEWRWRTELRGKHREAPWGSHGQASLREERAGKEVPRGTQGAGRARDWKMPWRAAGSFDGERRNRKERARWSSGRWTTDAGAEHGRRDGGSKLGSRTWPAVRRPKVEDEGC</sequence>
<feature type="compositionally biased region" description="Basic and acidic residues" evidence="1">
    <location>
        <begin position="123"/>
        <end position="132"/>
    </location>
</feature>
<dbReference type="Proteomes" id="UP000251960">
    <property type="component" value="Chromosome 4"/>
</dbReference>
<evidence type="ECO:0000256" key="1">
    <source>
        <dbReference type="SAM" id="MobiDB-lite"/>
    </source>
</evidence>
<dbReference type="EMBL" id="NCVQ01000005">
    <property type="protein sequence ID" value="PWZ29007.1"/>
    <property type="molecule type" value="Genomic_DNA"/>
</dbReference>
<organism evidence="2">
    <name type="scientific">Zea mays</name>
    <name type="common">Maize</name>
    <dbReference type="NCBI Taxonomy" id="4577"/>
    <lineage>
        <taxon>Eukaryota</taxon>
        <taxon>Viridiplantae</taxon>
        <taxon>Streptophyta</taxon>
        <taxon>Embryophyta</taxon>
        <taxon>Tracheophyta</taxon>
        <taxon>Spermatophyta</taxon>
        <taxon>Magnoliopsida</taxon>
        <taxon>Liliopsida</taxon>
        <taxon>Poales</taxon>
        <taxon>Poaceae</taxon>
        <taxon>PACMAD clade</taxon>
        <taxon>Panicoideae</taxon>
        <taxon>Andropogonodae</taxon>
        <taxon>Andropogoneae</taxon>
        <taxon>Tripsacinae</taxon>
        <taxon>Zea</taxon>
    </lineage>
</organism>
<proteinExistence type="predicted"/>